<keyword evidence="1" id="KW-1133">Transmembrane helix</keyword>
<dbReference type="Proteomes" id="UP000183287">
    <property type="component" value="Unassembled WGS sequence"/>
</dbReference>
<feature type="transmembrane region" description="Helical" evidence="1">
    <location>
        <begin position="117"/>
        <end position="139"/>
    </location>
</feature>
<dbReference type="EMBL" id="FOUB01000005">
    <property type="protein sequence ID" value="SFL84461.1"/>
    <property type="molecule type" value="Genomic_DNA"/>
</dbReference>
<dbReference type="PANTHER" id="PTHR36434">
    <property type="entry name" value="MEMBRANE PROTEASE YUGP-RELATED"/>
    <property type="match status" value="1"/>
</dbReference>
<keyword evidence="1" id="KW-0812">Transmembrane</keyword>
<dbReference type="InterPro" id="IPR007395">
    <property type="entry name" value="Zn_peptidase_2"/>
</dbReference>
<feature type="transmembrane region" description="Helical" evidence="1">
    <location>
        <begin position="146"/>
        <end position="165"/>
    </location>
</feature>
<evidence type="ECO:0000313" key="3">
    <source>
        <dbReference type="Proteomes" id="UP000183287"/>
    </source>
</evidence>
<sequence length="227" mass="25186">MFYLILIILLVILVVGPSYWVKHIMEKYSQPHDRYACTGAELARTLLDRANLQQVKIETTELGDHYDPQAKVVRLTPEKFNGRSLTAITVAAHEVGHAVQDRDDYLPLKMRTRLVQLAAPAEKMGASILMLAPLVVALARAPLAGALFLAGGLLTLGTSTLVHLLTLPMEMNASFVRALPLLEQGNYLKQGDAPHARRLLKAAAWTYVSASLMTLLNIARWWAIIRR</sequence>
<gene>
    <name evidence="2" type="ORF">SAMN05421863_100596</name>
</gene>
<keyword evidence="3" id="KW-1185">Reference proteome</keyword>
<dbReference type="Pfam" id="PF04298">
    <property type="entry name" value="Zn_peptidase_2"/>
    <property type="match status" value="1"/>
</dbReference>
<name>A0A1I4L0K5_9PROT</name>
<dbReference type="STRING" id="44574.AAW31_08570"/>
<keyword evidence="1" id="KW-0472">Membrane</keyword>
<accession>A0A1I4L0K5</accession>
<organism evidence="2 3">
    <name type="scientific">Nitrosomonas communis</name>
    <dbReference type="NCBI Taxonomy" id="44574"/>
    <lineage>
        <taxon>Bacteria</taxon>
        <taxon>Pseudomonadati</taxon>
        <taxon>Pseudomonadota</taxon>
        <taxon>Betaproteobacteria</taxon>
        <taxon>Nitrosomonadales</taxon>
        <taxon>Nitrosomonadaceae</taxon>
        <taxon>Nitrosomonas</taxon>
    </lineage>
</organism>
<dbReference type="AlphaFoldDB" id="A0A1I4L0K5"/>
<feature type="transmembrane region" description="Helical" evidence="1">
    <location>
        <begin position="204"/>
        <end position="223"/>
    </location>
</feature>
<proteinExistence type="predicted"/>
<dbReference type="RefSeq" id="WP_074903756.1">
    <property type="nucleotide sequence ID" value="NZ_FOUB01000005.1"/>
</dbReference>
<reference evidence="3" key="1">
    <citation type="submission" date="2016-10" db="EMBL/GenBank/DDBJ databases">
        <authorList>
            <person name="Varghese N."/>
            <person name="Submissions S."/>
        </authorList>
    </citation>
    <scope>NUCLEOTIDE SEQUENCE [LARGE SCALE GENOMIC DNA]</scope>
    <source>
        <strain evidence="3">Nm44</strain>
    </source>
</reference>
<dbReference type="PANTHER" id="PTHR36434:SF1">
    <property type="entry name" value="MEMBRANE PROTEASE YUGP-RELATED"/>
    <property type="match status" value="1"/>
</dbReference>
<protein>
    <recommendedName>
        <fullName evidence="4">Peptidase</fullName>
    </recommendedName>
</protein>
<evidence type="ECO:0008006" key="4">
    <source>
        <dbReference type="Google" id="ProtNLM"/>
    </source>
</evidence>
<evidence type="ECO:0000256" key="1">
    <source>
        <dbReference type="SAM" id="Phobius"/>
    </source>
</evidence>
<dbReference type="OrthoDB" id="9805386at2"/>
<evidence type="ECO:0000313" key="2">
    <source>
        <dbReference type="EMBL" id="SFL84461.1"/>
    </source>
</evidence>